<evidence type="ECO:0000256" key="1">
    <source>
        <dbReference type="SAM" id="MobiDB-lite"/>
    </source>
</evidence>
<feature type="compositionally biased region" description="Basic and acidic residues" evidence="1">
    <location>
        <begin position="61"/>
        <end position="75"/>
    </location>
</feature>
<name>A0A7Z0DC17_9ACTN</name>
<proteinExistence type="predicted"/>
<dbReference type="RefSeq" id="WP_218843901.1">
    <property type="nucleotide sequence ID" value="NZ_JACBZS010000001.1"/>
</dbReference>
<sequence>MSLPLWIDDPAMRGFATLDTARARAAGLACRPLRDTLAAALAHEETRTDERAAGLSDAEEQAVRRAIDADPPRGE</sequence>
<protein>
    <submittedName>
        <fullName evidence="2">Uncharacterized protein</fullName>
    </submittedName>
</protein>
<evidence type="ECO:0000313" key="2">
    <source>
        <dbReference type="EMBL" id="NYI72571.1"/>
    </source>
</evidence>
<gene>
    <name evidence="2" type="ORF">GGQ54_003131</name>
</gene>
<reference evidence="2 3" key="1">
    <citation type="submission" date="2020-07" db="EMBL/GenBank/DDBJ databases">
        <title>Sequencing the genomes of 1000 actinobacteria strains.</title>
        <authorList>
            <person name="Klenk H.-P."/>
        </authorList>
    </citation>
    <scope>NUCLEOTIDE SEQUENCE [LARGE SCALE GENOMIC DNA]</scope>
    <source>
        <strain evidence="2 3">DSM 103164</strain>
    </source>
</reference>
<organism evidence="2 3">
    <name type="scientific">Naumannella cuiyingiana</name>
    <dbReference type="NCBI Taxonomy" id="1347891"/>
    <lineage>
        <taxon>Bacteria</taxon>
        <taxon>Bacillati</taxon>
        <taxon>Actinomycetota</taxon>
        <taxon>Actinomycetes</taxon>
        <taxon>Propionibacteriales</taxon>
        <taxon>Propionibacteriaceae</taxon>
        <taxon>Naumannella</taxon>
    </lineage>
</organism>
<accession>A0A7Z0DC17</accession>
<dbReference type="EMBL" id="JACBZS010000001">
    <property type="protein sequence ID" value="NYI72571.1"/>
    <property type="molecule type" value="Genomic_DNA"/>
</dbReference>
<feature type="region of interest" description="Disordered" evidence="1">
    <location>
        <begin position="44"/>
        <end position="75"/>
    </location>
</feature>
<keyword evidence="3" id="KW-1185">Reference proteome</keyword>
<comment type="caution">
    <text evidence="2">The sequence shown here is derived from an EMBL/GenBank/DDBJ whole genome shotgun (WGS) entry which is preliminary data.</text>
</comment>
<dbReference type="Proteomes" id="UP000527616">
    <property type="component" value="Unassembled WGS sequence"/>
</dbReference>
<evidence type="ECO:0000313" key="3">
    <source>
        <dbReference type="Proteomes" id="UP000527616"/>
    </source>
</evidence>
<dbReference type="AlphaFoldDB" id="A0A7Z0DC17"/>